<keyword evidence="3" id="KW-0808">Transferase</keyword>
<dbReference type="KEGG" id="nfa:NFA_14780"/>
<dbReference type="GeneID" id="61132291"/>
<evidence type="ECO:0000259" key="5">
    <source>
        <dbReference type="Pfam" id="PF00588"/>
    </source>
</evidence>
<dbReference type="CDD" id="cd18098">
    <property type="entry name" value="SpoU-like"/>
    <property type="match status" value="1"/>
</dbReference>
<dbReference type="GO" id="GO:0002128">
    <property type="term" value="P:tRNA nucleoside ribose methylation"/>
    <property type="evidence" value="ECO:0007669"/>
    <property type="project" value="TreeGrafter"/>
</dbReference>
<dbReference type="eggNOG" id="COG0566">
    <property type="taxonomic scope" value="Bacteria"/>
</dbReference>
<dbReference type="InterPro" id="IPR001537">
    <property type="entry name" value="SpoU_MeTrfase"/>
</dbReference>
<keyword evidence="4" id="KW-0949">S-adenosyl-L-methionine</keyword>
<evidence type="ECO:0000256" key="2">
    <source>
        <dbReference type="ARBA" id="ARBA00022603"/>
    </source>
</evidence>
<evidence type="ECO:0000256" key="1">
    <source>
        <dbReference type="ARBA" id="ARBA00007228"/>
    </source>
</evidence>
<dbReference type="Pfam" id="PF00588">
    <property type="entry name" value="SpoU_methylase"/>
    <property type="match status" value="1"/>
</dbReference>
<dbReference type="Proteomes" id="UP000006820">
    <property type="component" value="Chromosome"/>
</dbReference>
<gene>
    <name evidence="6" type="ordered locus">NFA_14780</name>
</gene>
<dbReference type="GO" id="GO:0008173">
    <property type="term" value="F:RNA methyltransferase activity"/>
    <property type="evidence" value="ECO:0007669"/>
    <property type="project" value="InterPro"/>
</dbReference>
<reference evidence="6 7" key="1">
    <citation type="journal article" date="2004" name="Proc. Natl. Acad. Sci. U.S.A.">
        <title>The complete genomic sequence of Nocardia farcinica IFM 10152.</title>
        <authorList>
            <person name="Ishikawa J."/>
            <person name="Yamashita A."/>
            <person name="Mikami Y."/>
            <person name="Hoshino Y."/>
            <person name="Kurita H."/>
            <person name="Hotta K."/>
            <person name="Shiba T."/>
            <person name="Hattori M."/>
        </authorList>
    </citation>
    <scope>NUCLEOTIDE SEQUENCE [LARGE SCALE GENOMIC DNA]</scope>
    <source>
        <strain evidence="6 7">IFM 10152</strain>
    </source>
</reference>
<dbReference type="HOGENOM" id="CLU_095692_2_0_11"/>
<dbReference type="InterPro" id="IPR029026">
    <property type="entry name" value="tRNA_m1G_MTases_N"/>
</dbReference>
<dbReference type="OrthoDB" id="4578643at2"/>
<sequence>MTGFFGVAVWHPKHEVNVGTLWRSALTYEAAMLATVGRRYKPQAGDTTKAPNSIPLHHFEDVADLVDHLPHGCPLIGVELDPRAESLTTFAHPRRALYLLGAEDHGLPEAVLTLCHQVIQIPSPAPWSLNVSVAGSLVLHDRFVKESQRKALANPAARLAQAVTA</sequence>
<dbReference type="Gene3D" id="3.40.1280.10">
    <property type="match status" value="1"/>
</dbReference>
<comment type="similarity">
    <text evidence="1">Belongs to the class IV-like SAM-binding methyltransferase superfamily. RNA methyltransferase TrmH family.</text>
</comment>
<keyword evidence="7" id="KW-1185">Reference proteome</keyword>
<evidence type="ECO:0000256" key="4">
    <source>
        <dbReference type="ARBA" id="ARBA00022691"/>
    </source>
</evidence>
<evidence type="ECO:0000313" key="6">
    <source>
        <dbReference type="EMBL" id="BAD56323.1"/>
    </source>
</evidence>
<name>Q5YZR8_NOCFA</name>
<dbReference type="SUPFAM" id="SSF75217">
    <property type="entry name" value="alpha/beta knot"/>
    <property type="match status" value="1"/>
</dbReference>
<dbReference type="InterPro" id="IPR029028">
    <property type="entry name" value="Alpha/beta_knot_MTases"/>
</dbReference>
<dbReference type="PANTHER" id="PTHR42786:SF6">
    <property type="entry name" value="TRNA_RRNA METHYLTRANSFERASE SPOU TYPE DOMAIN-CONTAINING PROTEIN"/>
    <property type="match status" value="1"/>
</dbReference>
<organism evidence="6 7">
    <name type="scientific">Nocardia farcinica (strain IFM 10152)</name>
    <dbReference type="NCBI Taxonomy" id="247156"/>
    <lineage>
        <taxon>Bacteria</taxon>
        <taxon>Bacillati</taxon>
        <taxon>Actinomycetota</taxon>
        <taxon>Actinomycetes</taxon>
        <taxon>Mycobacteriales</taxon>
        <taxon>Nocardiaceae</taxon>
        <taxon>Nocardia</taxon>
    </lineage>
</organism>
<dbReference type="PANTHER" id="PTHR42786">
    <property type="entry name" value="TRNA/RRNA METHYLTRANSFERASE"/>
    <property type="match status" value="1"/>
</dbReference>
<dbReference type="GO" id="GO:0003723">
    <property type="term" value="F:RNA binding"/>
    <property type="evidence" value="ECO:0007669"/>
    <property type="project" value="InterPro"/>
</dbReference>
<dbReference type="EMBL" id="AP006618">
    <property type="protein sequence ID" value="BAD56323.1"/>
    <property type="molecule type" value="Genomic_DNA"/>
</dbReference>
<evidence type="ECO:0000256" key="3">
    <source>
        <dbReference type="ARBA" id="ARBA00022679"/>
    </source>
</evidence>
<protein>
    <recommendedName>
        <fullName evidence="5">tRNA/rRNA methyltransferase SpoU type domain-containing protein</fullName>
    </recommendedName>
</protein>
<proteinExistence type="inferred from homology"/>
<dbReference type="InterPro" id="IPR004384">
    <property type="entry name" value="RNA_MeTrfase_TrmJ/LasT"/>
</dbReference>
<accession>Q5YZR8</accession>
<dbReference type="RefSeq" id="WP_011208008.1">
    <property type="nucleotide sequence ID" value="NC_006361.1"/>
</dbReference>
<dbReference type="STRING" id="247156.NFA_14780"/>
<keyword evidence="2" id="KW-0489">Methyltransferase</keyword>
<evidence type="ECO:0000313" key="7">
    <source>
        <dbReference type="Proteomes" id="UP000006820"/>
    </source>
</evidence>
<feature type="domain" description="tRNA/rRNA methyltransferase SpoU type" evidence="5">
    <location>
        <begin position="7"/>
        <end position="140"/>
    </location>
</feature>
<dbReference type="AlphaFoldDB" id="Q5YZR8"/>
<dbReference type="GO" id="GO:0005829">
    <property type="term" value="C:cytosol"/>
    <property type="evidence" value="ECO:0007669"/>
    <property type="project" value="TreeGrafter"/>
</dbReference>